<sequence length="115" mass="12538">MPDIVNYFEIGSPDPDATQAFYGSLFDWSIGGPSPLGYRMVDKDRGGLWDTNAMGGNSWAIFYVQVDDVKAAIARAESLGASVAVPFVDNGTIEFAHLLDPQGNRFGVWRPRQPA</sequence>
<dbReference type="CDD" id="cd07247">
    <property type="entry name" value="SgaA_N_like"/>
    <property type="match status" value="1"/>
</dbReference>
<dbReference type="PROSITE" id="PS51819">
    <property type="entry name" value="VOC"/>
    <property type="match status" value="1"/>
</dbReference>
<evidence type="ECO:0000313" key="2">
    <source>
        <dbReference type="EMBL" id="MBP2374763.1"/>
    </source>
</evidence>
<comment type="caution">
    <text evidence="2">The sequence shown here is derived from an EMBL/GenBank/DDBJ whole genome shotgun (WGS) entry which is preliminary data.</text>
</comment>
<dbReference type="InterPro" id="IPR029068">
    <property type="entry name" value="Glyas_Bleomycin-R_OHBP_Dase"/>
</dbReference>
<dbReference type="EMBL" id="JAGIOE010000001">
    <property type="protein sequence ID" value="MBP2374763.1"/>
    <property type="molecule type" value="Genomic_DNA"/>
</dbReference>
<evidence type="ECO:0000313" key="3">
    <source>
        <dbReference type="Proteomes" id="UP000766570"/>
    </source>
</evidence>
<dbReference type="RefSeq" id="WP_209907852.1">
    <property type="nucleotide sequence ID" value="NZ_BAAAMI010000017.1"/>
</dbReference>
<dbReference type="InterPro" id="IPR052164">
    <property type="entry name" value="Anthracycline_SecMetBiosynth"/>
</dbReference>
<feature type="domain" description="VOC" evidence="1">
    <location>
        <begin position="4"/>
        <end position="111"/>
    </location>
</feature>
<protein>
    <submittedName>
        <fullName evidence="2">Enzyme related to lactoylglutathione lyase</fullName>
    </submittedName>
</protein>
<reference evidence="2 3" key="1">
    <citation type="submission" date="2021-03" db="EMBL/GenBank/DDBJ databases">
        <title>Sequencing the genomes of 1000 actinobacteria strains.</title>
        <authorList>
            <person name="Klenk H.-P."/>
        </authorList>
    </citation>
    <scope>NUCLEOTIDE SEQUENCE [LARGE SCALE GENOMIC DNA]</scope>
    <source>
        <strain evidence="2 3">DSM 15454</strain>
    </source>
</reference>
<dbReference type="PANTHER" id="PTHR33993:SF14">
    <property type="entry name" value="GB|AAF24581.1"/>
    <property type="match status" value="1"/>
</dbReference>
<organism evidence="2 3">
    <name type="scientific">Paeniglutamicibacter psychrophenolicus</name>
    <dbReference type="NCBI Taxonomy" id="257454"/>
    <lineage>
        <taxon>Bacteria</taxon>
        <taxon>Bacillati</taxon>
        <taxon>Actinomycetota</taxon>
        <taxon>Actinomycetes</taxon>
        <taxon>Micrococcales</taxon>
        <taxon>Micrococcaceae</taxon>
        <taxon>Paeniglutamicibacter</taxon>
    </lineage>
</organism>
<dbReference type="Gene3D" id="3.10.180.10">
    <property type="entry name" value="2,3-Dihydroxybiphenyl 1,2-Dioxygenase, domain 1"/>
    <property type="match status" value="1"/>
</dbReference>
<keyword evidence="3" id="KW-1185">Reference proteome</keyword>
<keyword evidence="2" id="KW-0456">Lyase</keyword>
<name>A0ABS4WF55_9MICC</name>
<dbReference type="SUPFAM" id="SSF54593">
    <property type="entry name" value="Glyoxalase/Bleomycin resistance protein/Dihydroxybiphenyl dioxygenase"/>
    <property type="match status" value="1"/>
</dbReference>
<evidence type="ECO:0000259" key="1">
    <source>
        <dbReference type="PROSITE" id="PS51819"/>
    </source>
</evidence>
<dbReference type="GO" id="GO:0016829">
    <property type="term" value="F:lyase activity"/>
    <property type="evidence" value="ECO:0007669"/>
    <property type="project" value="UniProtKB-KW"/>
</dbReference>
<proteinExistence type="predicted"/>
<gene>
    <name evidence="2" type="ORF">JOF46_002675</name>
</gene>
<dbReference type="InterPro" id="IPR041581">
    <property type="entry name" value="Glyoxalase_6"/>
</dbReference>
<dbReference type="InterPro" id="IPR037523">
    <property type="entry name" value="VOC_core"/>
</dbReference>
<accession>A0ABS4WF55</accession>
<dbReference type="Pfam" id="PF18029">
    <property type="entry name" value="Glyoxalase_6"/>
    <property type="match status" value="1"/>
</dbReference>
<dbReference type="PANTHER" id="PTHR33993">
    <property type="entry name" value="GLYOXALASE-RELATED"/>
    <property type="match status" value="1"/>
</dbReference>
<dbReference type="Proteomes" id="UP000766570">
    <property type="component" value="Unassembled WGS sequence"/>
</dbReference>